<name>W2INR9_PHYNI</name>
<feature type="region of interest" description="Disordered" evidence="1">
    <location>
        <begin position="1"/>
        <end position="59"/>
    </location>
</feature>
<organism evidence="2">
    <name type="scientific">Phytophthora nicotianae</name>
    <name type="common">Potato buckeye rot agent</name>
    <name type="synonym">Phytophthora parasitica</name>
    <dbReference type="NCBI Taxonomy" id="4792"/>
    <lineage>
        <taxon>Eukaryota</taxon>
        <taxon>Sar</taxon>
        <taxon>Stramenopiles</taxon>
        <taxon>Oomycota</taxon>
        <taxon>Peronosporomycetes</taxon>
        <taxon>Peronosporales</taxon>
        <taxon>Peronosporaceae</taxon>
        <taxon>Phytophthora</taxon>
    </lineage>
</organism>
<feature type="non-terminal residue" evidence="2">
    <location>
        <position position="59"/>
    </location>
</feature>
<evidence type="ECO:0000256" key="1">
    <source>
        <dbReference type="SAM" id="MobiDB-lite"/>
    </source>
</evidence>
<gene>
    <name evidence="2" type="ORF">L916_12183</name>
</gene>
<dbReference type="EMBL" id="KI673932">
    <property type="protein sequence ID" value="ETL35720.1"/>
    <property type="molecule type" value="Genomic_DNA"/>
</dbReference>
<sequence>MATPTRSAPSRRVLIPTSLHVGISPDEDTAEDDTVDDDTGDDNSVFGEGDSAGESDAQI</sequence>
<reference evidence="2" key="1">
    <citation type="submission" date="2013-11" db="EMBL/GenBank/DDBJ databases">
        <title>The Genome Sequence of Phytophthora parasitica CJ05E6.</title>
        <authorList>
            <consortium name="The Broad Institute Genomics Platform"/>
            <person name="Russ C."/>
            <person name="Tyler B."/>
            <person name="Panabieres F."/>
            <person name="Shan W."/>
            <person name="Tripathy S."/>
            <person name="Grunwald N."/>
            <person name="Machado M."/>
            <person name="Johnson C.S."/>
            <person name="Arredondo F."/>
            <person name="Hong C."/>
            <person name="Coffey M."/>
            <person name="Young S.K."/>
            <person name="Zeng Q."/>
            <person name="Gargeya S."/>
            <person name="Fitzgerald M."/>
            <person name="Abouelleil A."/>
            <person name="Alvarado L."/>
            <person name="Chapman S.B."/>
            <person name="Gainer-Dewar J."/>
            <person name="Goldberg J."/>
            <person name="Griggs A."/>
            <person name="Gujja S."/>
            <person name="Hansen M."/>
            <person name="Howarth C."/>
            <person name="Imamovic A."/>
            <person name="Ireland A."/>
            <person name="Larimer J."/>
            <person name="McCowan C."/>
            <person name="Murphy C."/>
            <person name="Pearson M."/>
            <person name="Poon T.W."/>
            <person name="Priest M."/>
            <person name="Roberts A."/>
            <person name="Saif S."/>
            <person name="Shea T."/>
            <person name="Sykes S."/>
            <person name="Wortman J."/>
            <person name="Nusbaum C."/>
            <person name="Birren B."/>
        </authorList>
    </citation>
    <scope>NUCLEOTIDE SEQUENCE [LARGE SCALE GENOMIC DNA]</scope>
    <source>
        <strain evidence="2">CJ05E6</strain>
    </source>
</reference>
<evidence type="ECO:0000313" key="2">
    <source>
        <dbReference type="EMBL" id="ETL35720.1"/>
    </source>
</evidence>
<proteinExistence type="predicted"/>
<feature type="compositionally biased region" description="Acidic residues" evidence="1">
    <location>
        <begin position="25"/>
        <end position="41"/>
    </location>
</feature>
<protein>
    <submittedName>
        <fullName evidence="2">Uncharacterized protein</fullName>
    </submittedName>
</protein>
<dbReference type="Proteomes" id="UP000053864">
    <property type="component" value="Unassembled WGS sequence"/>
</dbReference>
<accession>W2INR9</accession>
<dbReference type="AlphaFoldDB" id="W2INR9"/>